<dbReference type="SUPFAM" id="SSF103481">
    <property type="entry name" value="Multidrug resistance efflux transporter EmrE"/>
    <property type="match status" value="2"/>
</dbReference>
<feature type="domain" description="EamA" evidence="2">
    <location>
        <begin position="9"/>
        <end position="140"/>
    </location>
</feature>
<evidence type="ECO:0000256" key="1">
    <source>
        <dbReference type="SAM" id="Phobius"/>
    </source>
</evidence>
<dbReference type="InterPro" id="IPR037185">
    <property type="entry name" value="EmrE-like"/>
</dbReference>
<keyword evidence="1" id="KW-0472">Membrane</keyword>
<keyword evidence="1" id="KW-1133">Transmembrane helix</keyword>
<feature type="transmembrane region" description="Helical" evidence="1">
    <location>
        <begin position="209"/>
        <end position="229"/>
    </location>
</feature>
<dbReference type="PANTHER" id="PTHR22911:SF135">
    <property type="entry name" value="BLR4310 PROTEIN"/>
    <property type="match status" value="1"/>
</dbReference>
<dbReference type="Pfam" id="PF00892">
    <property type="entry name" value="EamA"/>
    <property type="match status" value="2"/>
</dbReference>
<dbReference type="Proteomes" id="UP000186002">
    <property type="component" value="Unassembled WGS sequence"/>
</dbReference>
<dbReference type="EMBL" id="FRBW01000001">
    <property type="protein sequence ID" value="SHL69564.1"/>
    <property type="molecule type" value="Genomic_DNA"/>
</dbReference>
<name>A0A1M7CQJ5_9HYPH</name>
<dbReference type="AlphaFoldDB" id="A0A1M7CQJ5"/>
<feature type="domain" description="EamA" evidence="2">
    <location>
        <begin position="150"/>
        <end position="274"/>
    </location>
</feature>
<keyword evidence="1" id="KW-0812">Transmembrane</keyword>
<feature type="transmembrane region" description="Helical" evidence="1">
    <location>
        <begin position="175"/>
        <end position="197"/>
    </location>
</feature>
<feature type="transmembrane region" description="Helical" evidence="1">
    <location>
        <begin position="241"/>
        <end position="257"/>
    </location>
</feature>
<evidence type="ECO:0000313" key="3">
    <source>
        <dbReference type="EMBL" id="SHL69564.1"/>
    </source>
</evidence>
<evidence type="ECO:0000313" key="4">
    <source>
        <dbReference type="Proteomes" id="UP000186002"/>
    </source>
</evidence>
<accession>A0A1M7CQJ5</accession>
<reference evidence="3 4" key="1">
    <citation type="submission" date="2016-11" db="EMBL/GenBank/DDBJ databases">
        <authorList>
            <person name="Jaros S."/>
            <person name="Januszkiewicz K."/>
            <person name="Wedrychowicz H."/>
        </authorList>
    </citation>
    <scope>NUCLEOTIDE SEQUENCE [LARGE SCALE GENOMIC DNA]</scope>
    <source>
        <strain evidence="3 4">DSM 22153</strain>
    </source>
</reference>
<feature type="transmembrane region" description="Helical" evidence="1">
    <location>
        <begin position="263"/>
        <end position="281"/>
    </location>
</feature>
<dbReference type="InterPro" id="IPR000620">
    <property type="entry name" value="EamA_dom"/>
</dbReference>
<dbReference type="OrthoDB" id="7165334at2"/>
<dbReference type="GO" id="GO:0016020">
    <property type="term" value="C:membrane"/>
    <property type="evidence" value="ECO:0007669"/>
    <property type="project" value="InterPro"/>
</dbReference>
<dbReference type="PANTHER" id="PTHR22911">
    <property type="entry name" value="ACYL-MALONYL CONDENSING ENZYME-RELATED"/>
    <property type="match status" value="1"/>
</dbReference>
<feature type="transmembrane region" description="Helical" evidence="1">
    <location>
        <begin position="147"/>
        <end position="163"/>
    </location>
</feature>
<gene>
    <name evidence="3" type="ORF">SAMN05444272_1244</name>
</gene>
<feature type="transmembrane region" description="Helical" evidence="1">
    <location>
        <begin position="37"/>
        <end position="60"/>
    </location>
</feature>
<sequence>MDLMGNGRAISAMLVANAAFIINDSLVKVVADELPLGQIIFLRGVMTALIMAVVCHFTGVFRNWRGLVHPLVLLRTFAEVGSTVLYLTALMQMPIGNITSILQALPLVVTAAAAIFLKAPVGWRRWTAILVGFCGVVLIVRPGLEGFNAWSLLALAAVMFMALRDLATRQMPATVPTFGVALATSIGVAALGGTMSLTEGWAALNVTSLALLLGATGFVTVGYIFIILAMRSGDISVVAPFRYSSVLWALGLGYFIWREVPDLMTVAGTIIVVLTGIYTFLRERRLSRLPAKA</sequence>
<evidence type="ECO:0000259" key="2">
    <source>
        <dbReference type="Pfam" id="PF00892"/>
    </source>
</evidence>
<feature type="transmembrane region" description="Helical" evidence="1">
    <location>
        <begin position="95"/>
        <end position="116"/>
    </location>
</feature>
<feature type="transmembrane region" description="Helical" evidence="1">
    <location>
        <begin position="12"/>
        <end position="31"/>
    </location>
</feature>
<proteinExistence type="predicted"/>
<dbReference type="STRING" id="735517.SAMN05444272_1244"/>
<organism evidence="3 4">
    <name type="scientific">Roseibium suaedae</name>
    <dbReference type="NCBI Taxonomy" id="735517"/>
    <lineage>
        <taxon>Bacteria</taxon>
        <taxon>Pseudomonadati</taxon>
        <taxon>Pseudomonadota</taxon>
        <taxon>Alphaproteobacteria</taxon>
        <taxon>Hyphomicrobiales</taxon>
        <taxon>Stappiaceae</taxon>
        <taxon>Roseibium</taxon>
    </lineage>
</organism>
<protein>
    <submittedName>
        <fullName evidence="3">EamA-like transporter family protein</fullName>
    </submittedName>
</protein>
<feature type="transmembrane region" description="Helical" evidence="1">
    <location>
        <begin position="123"/>
        <end position="141"/>
    </location>
</feature>
<keyword evidence="4" id="KW-1185">Reference proteome</keyword>